<organism evidence="2">
    <name type="scientific">viral metagenome</name>
    <dbReference type="NCBI Taxonomy" id="1070528"/>
    <lineage>
        <taxon>unclassified sequences</taxon>
        <taxon>metagenomes</taxon>
        <taxon>organismal metagenomes</taxon>
    </lineage>
</organism>
<keyword evidence="1" id="KW-1133">Transmembrane helix</keyword>
<evidence type="ECO:0000256" key="1">
    <source>
        <dbReference type="SAM" id="Phobius"/>
    </source>
</evidence>
<dbReference type="EMBL" id="MT145026">
    <property type="protein sequence ID" value="QJI02738.1"/>
    <property type="molecule type" value="Genomic_DNA"/>
</dbReference>
<name>A0A6H1ZLW4_9ZZZZ</name>
<keyword evidence="1" id="KW-0812">Transmembrane</keyword>
<reference evidence="2" key="1">
    <citation type="submission" date="2020-03" db="EMBL/GenBank/DDBJ databases">
        <title>The deep terrestrial virosphere.</title>
        <authorList>
            <person name="Holmfeldt K."/>
            <person name="Nilsson E."/>
            <person name="Simone D."/>
            <person name="Lopez-Fernandez M."/>
            <person name="Wu X."/>
            <person name="de Brujin I."/>
            <person name="Lundin D."/>
            <person name="Andersson A."/>
            <person name="Bertilsson S."/>
            <person name="Dopson M."/>
        </authorList>
    </citation>
    <scope>NUCLEOTIDE SEQUENCE</scope>
    <source>
        <strain evidence="2">TM448A00866</strain>
        <strain evidence="3">TM448B03576</strain>
    </source>
</reference>
<sequence>MDNKTIEDNLKTANDEAVRVSKGGTHNDLQAALLNMIAMGIYAIYYQLKELNEKEK</sequence>
<evidence type="ECO:0000313" key="3">
    <source>
        <dbReference type="EMBL" id="QJI02738.1"/>
    </source>
</evidence>
<evidence type="ECO:0000313" key="2">
    <source>
        <dbReference type="EMBL" id="QJA48190.1"/>
    </source>
</evidence>
<keyword evidence="1" id="KW-0472">Membrane</keyword>
<feature type="transmembrane region" description="Helical" evidence="1">
    <location>
        <begin position="29"/>
        <end position="48"/>
    </location>
</feature>
<dbReference type="EMBL" id="MT144075">
    <property type="protein sequence ID" value="QJA48190.1"/>
    <property type="molecule type" value="Genomic_DNA"/>
</dbReference>
<proteinExistence type="predicted"/>
<protein>
    <submittedName>
        <fullName evidence="2">Uncharacterized protein</fullName>
    </submittedName>
</protein>
<accession>A0A6H1ZLW4</accession>
<dbReference type="AlphaFoldDB" id="A0A6H1ZLW4"/>
<gene>
    <name evidence="2" type="ORF">TM448A00866_0005</name>
    <name evidence="3" type="ORF">TM448B03576_0006</name>
</gene>